<protein>
    <recommendedName>
        <fullName evidence="4">Lipoprotein</fullName>
    </recommendedName>
</protein>
<name>A0ABW8ANC0_9ACTN</name>
<dbReference type="RefSeq" id="WP_398280376.1">
    <property type="nucleotide sequence ID" value="NZ_JBITLV010000003.1"/>
</dbReference>
<gene>
    <name evidence="2" type="ORF">ACIB24_12475</name>
</gene>
<evidence type="ECO:0000256" key="1">
    <source>
        <dbReference type="SAM" id="MobiDB-lite"/>
    </source>
</evidence>
<comment type="caution">
    <text evidence="2">The sequence shown here is derived from an EMBL/GenBank/DDBJ whole genome shotgun (WGS) entry which is preliminary data.</text>
</comment>
<evidence type="ECO:0000313" key="2">
    <source>
        <dbReference type="EMBL" id="MFI7587880.1"/>
    </source>
</evidence>
<feature type="region of interest" description="Disordered" evidence="1">
    <location>
        <begin position="129"/>
        <end position="179"/>
    </location>
</feature>
<reference evidence="2 3" key="1">
    <citation type="submission" date="2024-10" db="EMBL/GenBank/DDBJ databases">
        <title>The Natural Products Discovery Center: Release of the First 8490 Sequenced Strains for Exploring Actinobacteria Biosynthetic Diversity.</title>
        <authorList>
            <person name="Kalkreuter E."/>
            <person name="Kautsar S.A."/>
            <person name="Yang D."/>
            <person name="Bader C.D."/>
            <person name="Teijaro C.N."/>
            <person name="Fluegel L."/>
            <person name="Davis C.M."/>
            <person name="Simpson J.R."/>
            <person name="Lauterbach L."/>
            <person name="Steele A.D."/>
            <person name="Gui C."/>
            <person name="Meng S."/>
            <person name="Li G."/>
            <person name="Viehrig K."/>
            <person name="Ye F."/>
            <person name="Su P."/>
            <person name="Kiefer A.F."/>
            <person name="Nichols A."/>
            <person name="Cepeda A.J."/>
            <person name="Yan W."/>
            <person name="Fan B."/>
            <person name="Jiang Y."/>
            <person name="Adhikari A."/>
            <person name="Zheng C.-J."/>
            <person name="Schuster L."/>
            <person name="Cowan T.M."/>
            <person name="Smanski M.J."/>
            <person name="Chevrette M.G."/>
            <person name="De Carvalho L.P.S."/>
            <person name="Shen B."/>
        </authorList>
    </citation>
    <scope>NUCLEOTIDE SEQUENCE [LARGE SCALE GENOMIC DNA]</scope>
    <source>
        <strain evidence="2 3">NPDC049639</strain>
    </source>
</reference>
<dbReference type="EMBL" id="JBITLV010000003">
    <property type="protein sequence ID" value="MFI7587880.1"/>
    <property type="molecule type" value="Genomic_DNA"/>
</dbReference>
<feature type="compositionally biased region" description="Basic and acidic residues" evidence="1">
    <location>
        <begin position="133"/>
        <end position="149"/>
    </location>
</feature>
<feature type="compositionally biased region" description="Gly residues" evidence="1">
    <location>
        <begin position="156"/>
        <end position="173"/>
    </location>
</feature>
<keyword evidence="3" id="KW-1185">Reference proteome</keyword>
<accession>A0ABW8ANC0</accession>
<organism evidence="2 3">
    <name type="scientific">Spongisporangium articulatum</name>
    <dbReference type="NCBI Taxonomy" id="3362603"/>
    <lineage>
        <taxon>Bacteria</taxon>
        <taxon>Bacillati</taxon>
        <taxon>Actinomycetota</taxon>
        <taxon>Actinomycetes</taxon>
        <taxon>Kineosporiales</taxon>
        <taxon>Kineosporiaceae</taxon>
        <taxon>Spongisporangium</taxon>
    </lineage>
</organism>
<proteinExistence type="predicted"/>
<evidence type="ECO:0008006" key="4">
    <source>
        <dbReference type="Google" id="ProtNLM"/>
    </source>
</evidence>
<sequence length="210" mass="21459">MGAAAIGIFLLAGCSAYGSSAQDGALRPAAAISTSTPSPTVELTALQRGYIKQITALDPAFAEDPSRTISQTKRVCAYSAKVTRTSAQVIAYTRKTMTVASARLSSSAARDLLNYGNAYICTAEQKAGTRARVANEEKRRAEAERKAQEAARSQGSGSGGSGGSGGSSGGGSTSAGVTPGAFCKPAGAVRIGKNGKTYTCKGPGQPRWRR</sequence>
<dbReference type="Proteomes" id="UP001612915">
    <property type="component" value="Unassembled WGS sequence"/>
</dbReference>
<evidence type="ECO:0000313" key="3">
    <source>
        <dbReference type="Proteomes" id="UP001612915"/>
    </source>
</evidence>